<comment type="caution">
    <text evidence="1">The sequence shown here is derived from an EMBL/GenBank/DDBJ whole genome shotgun (WGS) entry which is preliminary data.</text>
</comment>
<proteinExistence type="predicted"/>
<dbReference type="OrthoDB" id="7859107at2"/>
<dbReference type="EMBL" id="SLZU01000016">
    <property type="protein sequence ID" value="TCS60032.1"/>
    <property type="molecule type" value="Genomic_DNA"/>
</dbReference>
<evidence type="ECO:0000313" key="2">
    <source>
        <dbReference type="Proteomes" id="UP000295696"/>
    </source>
</evidence>
<dbReference type="AlphaFoldDB" id="A0A4R3J493"/>
<protein>
    <submittedName>
        <fullName evidence="1">Uncharacterized protein</fullName>
    </submittedName>
</protein>
<keyword evidence="2" id="KW-1185">Reference proteome</keyword>
<organism evidence="1 2">
    <name type="scientific">Primorskyibacter sedentarius</name>
    <dbReference type="NCBI Taxonomy" id="745311"/>
    <lineage>
        <taxon>Bacteria</taxon>
        <taxon>Pseudomonadati</taxon>
        <taxon>Pseudomonadota</taxon>
        <taxon>Alphaproteobacteria</taxon>
        <taxon>Rhodobacterales</taxon>
        <taxon>Roseobacteraceae</taxon>
        <taxon>Primorskyibacter</taxon>
    </lineage>
</organism>
<accession>A0A4R3J493</accession>
<gene>
    <name evidence="1" type="ORF">EDD52_11642</name>
</gene>
<evidence type="ECO:0000313" key="1">
    <source>
        <dbReference type="EMBL" id="TCS60032.1"/>
    </source>
</evidence>
<sequence length="63" mass="7288">MIVVIGLVVAFILIAVFSNRRTRTCRWREYPDSDESRWVCVFCGAETSAPRGKPPRICFRPEK</sequence>
<name>A0A4R3J493_9RHOB</name>
<reference evidence="1 2" key="1">
    <citation type="submission" date="2019-03" db="EMBL/GenBank/DDBJ databases">
        <title>Genomic Encyclopedia of Type Strains, Phase IV (KMG-IV): sequencing the most valuable type-strain genomes for metagenomic binning, comparative biology and taxonomic classification.</title>
        <authorList>
            <person name="Goeker M."/>
        </authorList>
    </citation>
    <scope>NUCLEOTIDE SEQUENCE [LARGE SCALE GENOMIC DNA]</scope>
    <source>
        <strain evidence="1 2">DSM 104836</strain>
    </source>
</reference>
<dbReference type="Proteomes" id="UP000295696">
    <property type="component" value="Unassembled WGS sequence"/>
</dbReference>